<evidence type="ECO:0000256" key="2">
    <source>
        <dbReference type="SAM" id="Phobius"/>
    </source>
</evidence>
<dbReference type="GeneID" id="64964278"/>
<dbReference type="RefSeq" id="XP_041546719.1">
    <property type="nucleotide sequence ID" value="XM_041693432.1"/>
</dbReference>
<evidence type="ECO:0000256" key="1">
    <source>
        <dbReference type="SAM" id="MobiDB-lite"/>
    </source>
</evidence>
<dbReference type="AlphaFoldDB" id="A0A7R8AEP5"/>
<keyword evidence="4" id="KW-1185">Reference proteome</keyword>
<feature type="region of interest" description="Disordered" evidence="1">
    <location>
        <begin position="1"/>
        <end position="79"/>
    </location>
</feature>
<organism evidence="3 4">
    <name type="scientific">Aspergillus kawachii</name>
    <name type="common">White koji mold</name>
    <name type="synonym">Aspergillus awamori var. kawachi</name>
    <dbReference type="NCBI Taxonomy" id="1069201"/>
    <lineage>
        <taxon>Eukaryota</taxon>
        <taxon>Fungi</taxon>
        <taxon>Dikarya</taxon>
        <taxon>Ascomycota</taxon>
        <taxon>Pezizomycotina</taxon>
        <taxon>Eurotiomycetes</taxon>
        <taxon>Eurotiomycetidae</taxon>
        <taxon>Eurotiales</taxon>
        <taxon>Aspergillaceae</taxon>
        <taxon>Aspergillus</taxon>
        <taxon>Aspergillus subgen. Circumdati</taxon>
    </lineage>
</organism>
<dbReference type="Proteomes" id="UP000661280">
    <property type="component" value="Chromosome 6"/>
</dbReference>
<dbReference type="KEGG" id="aluc:AKAW2_61221A"/>
<reference evidence="3" key="2">
    <citation type="submission" date="2021-02" db="EMBL/GenBank/DDBJ databases">
        <title>Aspergillus luchuensis mut. kawachii IFO 4304 genome sequence.</title>
        <authorList>
            <person name="Mori K."/>
            <person name="Kadooka C."/>
            <person name="Goto M."/>
            <person name="Futagami T."/>
        </authorList>
    </citation>
    <scope>NUCLEOTIDE SEQUENCE</scope>
    <source>
        <strain evidence="3">IFO 4308</strain>
    </source>
</reference>
<evidence type="ECO:0000313" key="4">
    <source>
        <dbReference type="Proteomes" id="UP000661280"/>
    </source>
</evidence>
<proteinExistence type="predicted"/>
<keyword evidence="2" id="KW-0472">Membrane</keyword>
<gene>
    <name evidence="3" type="ORF">AKAW2_61221A</name>
</gene>
<evidence type="ECO:0000313" key="3">
    <source>
        <dbReference type="EMBL" id="BCS02957.1"/>
    </source>
</evidence>
<accession>A0A7R8AEP5</accession>
<name>A0A7R8AEP5_ASPKA</name>
<sequence>MNNGNAERRKPGVERNQSQESERQEPEPEPEPETQTPEPKPDQTKVKSLHAQPGPQKLSSSGQVPISDGRVKSHRSSTPSAPVLVPIIVCLPLLLYLLRALLPPLSLCQQG</sequence>
<dbReference type="EMBL" id="AP024430">
    <property type="protein sequence ID" value="BCS02957.1"/>
    <property type="molecule type" value="Genomic_DNA"/>
</dbReference>
<feature type="transmembrane region" description="Helical" evidence="2">
    <location>
        <begin position="83"/>
        <end position="102"/>
    </location>
</feature>
<reference evidence="3" key="1">
    <citation type="submission" date="2021-01" db="EMBL/GenBank/DDBJ databases">
        <authorList>
            <consortium name="Aspergillus luchuensis mut. kawachii IFO 4304 genome sequencing consortium"/>
            <person name="Kazuki M."/>
            <person name="Futagami T."/>
        </authorList>
    </citation>
    <scope>NUCLEOTIDE SEQUENCE</scope>
    <source>
        <strain evidence="3">IFO 4308</strain>
    </source>
</reference>
<feature type="compositionally biased region" description="Basic and acidic residues" evidence="1">
    <location>
        <begin position="1"/>
        <end position="13"/>
    </location>
</feature>
<keyword evidence="2" id="KW-0812">Transmembrane</keyword>
<protein>
    <submittedName>
        <fullName evidence="3">Uncharacterized protein</fullName>
    </submittedName>
</protein>
<keyword evidence="2" id="KW-1133">Transmembrane helix</keyword>